<dbReference type="GO" id="GO:0005634">
    <property type="term" value="C:nucleus"/>
    <property type="evidence" value="ECO:0007669"/>
    <property type="project" value="UniProtKB-SubCell"/>
</dbReference>
<dbReference type="GO" id="GO:0005524">
    <property type="term" value="F:ATP binding"/>
    <property type="evidence" value="ECO:0007669"/>
    <property type="project" value="UniProtKB-UniRule"/>
</dbReference>
<proteinExistence type="inferred from homology"/>
<dbReference type="GO" id="GO:0005737">
    <property type="term" value="C:cytoplasm"/>
    <property type="evidence" value="ECO:0007669"/>
    <property type="project" value="UniProtKB-SubCell"/>
</dbReference>
<comment type="catalytic activity">
    <reaction evidence="14">
        <text>L-seryl-[protein] + ATP = O-phospho-L-seryl-[protein] + ADP + H(+)</text>
        <dbReference type="Rhea" id="RHEA:17989"/>
        <dbReference type="Rhea" id="RHEA-COMP:9863"/>
        <dbReference type="Rhea" id="RHEA-COMP:11604"/>
        <dbReference type="ChEBI" id="CHEBI:15378"/>
        <dbReference type="ChEBI" id="CHEBI:29999"/>
        <dbReference type="ChEBI" id="CHEBI:30616"/>
        <dbReference type="ChEBI" id="CHEBI:83421"/>
        <dbReference type="ChEBI" id="CHEBI:456216"/>
        <dbReference type="EC" id="2.7.11.22"/>
    </reaction>
</comment>
<dbReference type="FunFam" id="1.10.510.10:FF:000261">
    <property type="entry name" value="cyclin-dependent kinase-like 2 isoform X2"/>
    <property type="match status" value="1"/>
</dbReference>
<evidence type="ECO:0000259" key="17">
    <source>
        <dbReference type="PROSITE" id="PS50011"/>
    </source>
</evidence>
<dbReference type="PROSITE" id="PS00107">
    <property type="entry name" value="PROTEIN_KINASE_ATP"/>
    <property type="match status" value="1"/>
</dbReference>
<evidence type="ECO:0000256" key="3">
    <source>
        <dbReference type="ARBA" id="ARBA00006485"/>
    </source>
</evidence>
<evidence type="ECO:0000256" key="12">
    <source>
        <dbReference type="ARBA" id="ARBA00039642"/>
    </source>
</evidence>
<dbReference type="Proteomes" id="UP000574191">
    <property type="component" value="Unassembled WGS sequence"/>
</dbReference>
<evidence type="ECO:0000256" key="14">
    <source>
        <dbReference type="ARBA" id="ARBA00048367"/>
    </source>
</evidence>
<dbReference type="InterPro" id="IPR008271">
    <property type="entry name" value="Ser/Thr_kinase_AS"/>
</dbReference>
<reference evidence="18 19" key="1">
    <citation type="submission" date="2019-09" db="EMBL/GenBank/DDBJ databases">
        <title>Bird 10,000 Genomes (B10K) Project - Family phase.</title>
        <authorList>
            <person name="Zhang G."/>
        </authorList>
    </citation>
    <scope>NUCLEOTIDE SEQUENCE [LARGE SCALE GENOMIC DNA]</scope>
    <source>
        <strain evidence="18">B10K-DU-002-83</strain>
    </source>
</reference>
<evidence type="ECO:0000256" key="1">
    <source>
        <dbReference type="ARBA" id="ARBA00004123"/>
    </source>
</evidence>
<organism evidence="18 19">
    <name type="scientific">Hypocryptadius cinnamomeus</name>
    <dbReference type="NCBI Taxonomy" id="589841"/>
    <lineage>
        <taxon>Eukaryota</taxon>
        <taxon>Metazoa</taxon>
        <taxon>Chordata</taxon>
        <taxon>Craniata</taxon>
        <taxon>Vertebrata</taxon>
        <taxon>Euteleostomi</taxon>
        <taxon>Archelosauria</taxon>
        <taxon>Archosauria</taxon>
        <taxon>Dinosauria</taxon>
        <taxon>Saurischia</taxon>
        <taxon>Theropoda</taxon>
        <taxon>Coelurosauria</taxon>
        <taxon>Aves</taxon>
        <taxon>Neognathae</taxon>
        <taxon>Neoaves</taxon>
        <taxon>Telluraves</taxon>
        <taxon>Australaves</taxon>
        <taxon>Passeriformes</taxon>
        <taxon>Sylvioidea</taxon>
        <taxon>Zosteropidae</taxon>
        <taxon>Hypocryptadius</taxon>
    </lineage>
</organism>
<dbReference type="EMBL" id="VYZP01035206">
    <property type="protein sequence ID" value="NXR90056.1"/>
    <property type="molecule type" value="Genomic_DNA"/>
</dbReference>
<feature type="compositionally biased region" description="Basic and acidic residues" evidence="16">
    <location>
        <begin position="341"/>
        <end position="359"/>
    </location>
</feature>
<dbReference type="InterPro" id="IPR050108">
    <property type="entry name" value="CDK"/>
</dbReference>
<dbReference type="PROSITE" id="PS00108">
    <property type="entry name" value="PROTEIN_KINASE_ST"/>
    <property type="match status" value="1"/>
</dbReference>
<dbReference type="Gene3D" id="1.10.510.10">
    <property type="entry name" value="Transferase(Phosphotransferase) domain 1"/>
    <property type="match status" value="1"/>
</dbReference>
<gene>
    <name evidence="18" type="primary">Cdkl2</name>
    <name evidence="18" type="ORF">HYPCIN_R07993</name>
</gene>
<evidence type="ECO:0000256" key="10">
    <source>
        <dbReference type="ARBA" id="ARBA00022840"/>
    </source>
</evidence>
<comment type="caution">
    <text evidence="18">The sequence shown here is derived from an EMBL/GenBank/DDBJ whole genome shotgun (WGS) entry which is preliminary data.</text>
</comment>
<dbReference type="InterPro" id="IPR017441">
    <property type="entry name" value="Protein_kinase_ATP_BS"/>
</dbReference>
<feature type="binding site" evidence="15">
    <location>
        <position position="34"/>
    </location>
    <ligand>
        <name>ATP</name>
        <dbReference type="ChEBI" id="CHEBI:30616"/>
    </ligand>
</feature>
<evidence type="ECO:0000256" key="13">
    <source>
        <dbReference type="ARBA" id="ARBA00047811"/>
    </source>
</evidence>
<dbReference type="AlphaFoldDB" id="A0A7L2Q1R0"/>
<keyword evidence="5" id="KW-0963">Cytoplasm</keyword>
<dbReference type="InterPro" id="IPR011009">
    <property type="entry name" value="Kinase-like_dom_sf"/>
</dbReference>
<keyword evidence="8 15" id="KW-0547">Nucleotide-binding</keyword>
<evidence type="ECO:0000256" key="8">
    <source>
        <dbReference type="ARBA" id="ARBA00022741"/>
    </source>
</evidence>
<evidence type="ECO:0000256" key="15">
    <source>
        <dbReference type="PROSITE-ProRule" id="PRU10141"/>
    </source>
</evidence>
<dbReference type="SUPFAM" id="SSF56112">
    <property type="entry name" value="Protein kinase-like (PK-like)"/>
    <property type="match status" value="1"/>
</dbReference>
<evidence type="ECO:0000256" key="9">
    <source>
        <dbReference type="ARBA" id="ARBA00022777"/>
    </source>
</evidence>
<evidence type="ECO:0000313" key="18">
    <source>
        <dbReference type="EMBL" id="NXR90056.1"/>
    </source>
</evidence>
<dbReference type="Pfam" id="PF00069">
    <property type="entry name" value="Pkinase"/>
    <property type="match status" value="1"/>
</dbReference>
<keyword evidence="9" id="KW-0418">Kinase</keyword>
<keyword evidence="6" id="KW-0723">Serine/threonine-protein kinase</keyword>
<dbReference type="InterPro" id="IPR000719">
    <property type="entry name" value="Prot_kinase_dom"/>
</dbReference>
<dbReference type="SMART" id="SM00220">
    <property type="entry name" value="S_TKc"/>
    <property type="match status" value="1"/>
</dbReference>
<dbReference type="PANTHER" id="PTHR24056:SF241">
    <property type="entry name" value="CYCLIN-DEPENDENT KINASE-LIKE 2"/>
    <property type="match status" value="1"/>
</dbReference>
<dbReference type="FunFam" id="3.30.200.20:FF:000049">
    <property type="entry name" value="cyclin-dependent kinase-like 1 isoform X1"/>
    <property type="match status" value="1"/>
</dbReference>
<dbReference type="CDD" id="cd07846">
    <property type="entry name" value="STKc_CDKL2_3"/>
    <property type="match status" value="1"/>
</dbReference>
<keyword evidence="10 15" id="KW-0067">ATP-binding</keyword>
<comment type="similarity">
    <text evidence="3">Belongs to the protein kinase superfamily. CMGC Ser/Thr protein kinase family. CDC2/CDKX subfamily.</text>
</comment>
<feature type="non-terminal residue" evidence="18">
    <location>
        <position position="547"/>
    </location>
</feature>
<evidence type="ECO:0000256" key="7">
    <source>
        <dbReference type="ARBA" id="ARBA00022679"/>
    </source>
</evidence>
<evidence type="ECO:0000256" key="4">
    <source>
        <dbReference type="ARBA" id="ARBA00012425"/>
    </source>
</evidence>
<evidence type="ECO:0000256" key="16">
    <source>
        <dbReference type="SAM" id="MobiDB-lite"/>
    </source>
</evidence>
<evidence type="ECO:0000256" key="6">
    <source>
        <dbReference type="ARBA" id="ARBA00022527"/>
    </source>
</evidence>
<dbReference type="GO" id="GO:0004693">
    <property type="term" value="F:cyclin-dependent protein serine/threonine kinase activity"/>
    <property type="evidence" value="ECO:0007669"/>
    <property type="project" value="UniProtKB-EC"/>
</dbReference>
<evidence type="ECO:0000256" key="5">
    <source>
        <dbReference type="ARBA" id="ARBA00022490"/>
    </source>
</evidence>
<evidence type="ECO:0000256" key="2">
    <source>
        <dbReference type="ARBA" id="ARBA00004496"/>
    </source>
</evidence>
<comment type="catalytic activity">
    <reaction evidence="13">
        <text>L-threonyl-[protein] + ATP = O-phospho-L-threonyl-[protein] + ADP + H(+)</text>
        <dbReference type="Rhea" id="RHEA:46608"/>
        <dbReference type="Rhea" id="RHEA-COMP:11060"/>
        <dbReference type="Rhea" id="RHEA-COMP:11605"/>
        <dbReference type="ChEBI" id="CHEBI:15378"/>
        <dbReference type="ChEBI" id="CHEBI:30013"/>
        <dbReference type="ChEBI" id="CHEBI:30616"/>
        <dbReference type="ChEBI" id="CHEBI:61977"/>
        <dbReference type="ChEBI" id="CHEBI:456216"/>
        <dbReference type="EC" id="2.7.11.22"/>
    </reaction>
</comment>
<feature type="region of interest" description="Disordered" evidence="16">
    <location>
        <begin position="336"/>
        <end position="359"/>
    </location>
</feature>
<evidence type="ECO:0000313" key="19">
    <source>
        <dbReference type="Proteomes" id="UP000574191"/>
    </source>
</evidence>
<sequence length="547" mass="62033">MDKYQVLGLVGEGSYGMVTKCRNRESGQIVAVKKFLESDDDAAVRKIALREIKLLKQLRHENLVNLLDVCKRKKRWYLVFEFVDHTVLNDLEDSPNGLDSDRVRKYLFQIMRAIAFCHSHNIIHRDIKPENILVSQSGVVKLCDFGFARPLATSGEVYTDYVATRWYRAPELLVGDSKYGRPVDVWAVGALITEMLTGEALFPGDSDIDQLYHITKCLGNLIPRQQELFYKNPLFAGMKLPEVKELESLEKRYPKLPGDALDLAKECLQIDPDKRPSCAELLQGDFFNKDGFAERFTQELKQMIQKDARDHQFQKKSKISKRDVVEERKTISVQDFSMGPRSKDGKLIKTKPSKADAEKADRSSKLSFLYDSTIHPLKFSPQTNLKDSSSSLDYAKSLGTFIPPINQNFSPTFGMGSGPGNLNYRLDEKSKKYLNPLLKARKPSPVGRCSVSLTPVANEKPILQASKKKWEFPKTDVRLPELNHLPELRGAEARHLRFLKKENRTFAESRVPSLAAIDLQNSSLPSQQLSGTLMPDASEANFPRVEH</sequence>
<dbReference type="Gene3D" id="3.30.200.20">
    <property type="entry name" value="Phosphorylase Kinase, domain 1"/>
    <property type="match status" value="1"/>
</dbReference>
<dbReference type="OrthoDB" id="548217at2759"/>
<dbReference type="EC" id="2.7.11.22" evidence="4"/>
<feature type="region of interest" description="Disordered" evidence="16">
    <location>
        <begin position="525"/>
        <end position="547"/>
    </location>
</feature>
<keyword evidence="11" id="KW-0539">Nucleus</keyword>
<comment type="subcellular location">
    <subcellularLocation>
        <location evidence="2">Cytoplasm</location>
    </subcellularLocation>
    <subcellularLocation>
        <location evidence="1">Nucleus</location>
    </subcellularLocation>
</comment>
<accession>A0A7L2Q1R0</accession>
<feature type="domain" description="Protein kinase" evidence="17">
    <location>
        <begin position="4"/>
        <end position="287"/>
    </location>
</feature>
<dbReference type="PANTHER" id="PTHR24056">
    <property type="entry name" value="CELL DIVISION PROTEIN KINASE"/>
    <property type="match status" value="1"/>
</dbReference>
<evidence type="ECO:0000256" key="11">
    <source>
        <dbReference type="ARBA" id="ARBA00023242"/>
    </source>
</evidence>
<dbReference type="PROSITE" id="PS50011">
    <property type="entry name" value="PROTEIN_KINASE_DOM"/>
    <property type="match status" value="1"/>
</dbReference>
<protein>
    <recommendedName>
        <fullName evidence="12">Cyclin-dependent kinase-like 2</fullName>
        <ecNumber evidence="4">2.7.11.22</ecNumber>
    </recommendedName>
</protein>
<keyword evidence="19" id="KW-1185">Reference proteome</keyword>
<name>A0A7L2Q1R0_9PASS</name>
<keyword evidence="7" id="KW-0808">Transferase</keyword>
<feature type="non-terminal residue" evidence="18">
    <location>
        <position position="1"/>
    </location>
</feature>